<organism evidence="4 5">
    <name type="scientific">Macrostomum lignano</name>
    <dbReference type="NCBI Taxonomy" id="282301"/>
    <lineage>
        <taxon>Eukaryota</taxon>
        <taxon>Metazoa</taxon>
        <taxon>Spiralia</taxon>
        <taxon>Lophotrochozoa</taxon>
        <taxon>Platyhelminthes</taxon>
        <taxon>Rhabditophora</taxon>
        <taxon>Macrostomorpha</taxon>
        <taxon>Macrostomida</taxon>
        <taxon>Macrostomidae</taxon>
        <taxon>Macrostomum</taxon>
    </lineage>
</organism>
<evidence type="ECO:0000256" key="3">
    <source>
        <dbReference type="ARBA" id="ARBA00030283"/>
    </source>
</evidence>
<dbReference type="OrthoDB" id="1183224at2759"/>
<dbReference type="Gene3D" id="1.25.10.10">
    <property type="entry name" value="Leucine-rich Repeat Variant"/>
    <property type="match status" value="1"/>
</dbReference>
<dbReference type="InterPro" id="IPR007216">
    <property type="entry name" value="CNOT9"/>
</dbReference>
<dbReference type="GO" id="GO:0006402">
    <property type="term" value="P:mRNA catabolic process"/>
    <property type="evidence" value="ECO:0007669"/>
    <property type="project" value="InterPro"/>
</dbReference>
<dbReference type="Pfam" id="PF04078">
    <property type="entry name" value="Rcd1"/>
    <property type="match status" value="1"/>
</dbReference>
<reference evidence="5" key="1">
    <citation type="submission" date="2016-11" db="UniProtKB">
        <authorList>
            <consortium name="WormBaseParasite"/>
        </authorList>
    </citation>
    <scope>IDENTIFICATION</scope>
</reference>
<accession>A0A1I8H370</accession>
<dbReference type="AlphaFoldDB" id="A0A1I8H370"/>
<dbReference type="GO" id="GO:0000932">
    <property type="term" value="C:P-body"/>
    <property type="evidence" value="ECO:0007669"/>
    <property type="project" value="UniProtKB-SubCell"/>
</dbReference>
<dbReference type="STRING" id="282301.A0A1I8H370"/>
<evidence type="ECO:0000256" key="2">
    <source>
        <dbReference type="ARBA" id="ARBA00014171"/>
    </source>
</evidence>
<keyword evidence="4" id="KW-1185">Reference proteome</keyword>
<dbReference type="Proteomes" id="UP000095280">
    <property type="component" value="Unplaced"/>
</dbReference>
<proteinExistence type="predicted"/>
<name>A0A1I8H370_9PLAT</name>
<protein>
    <recommendedName>
        <fullName evidence="2">CCR4-NOT transcription complex subunit 9</fullName>
    </recommendedName>
    <alternativeName>
        <fullName evidence="3">Cell differentiation protein RQCD1 homolog</fullName>
    </alternativeName>
</protein>
<comment type="subcellular location">
    <subcellularLocation>
        <location evidence="1">Cytoplasm</location>
        <location evidence="1">P-body</location>
    </subcellularLocation>
</comment>
<sequence length="439" mass="49434">MADLSDHPMQHSHQASYDIEWSRGYCDFTNSASVPLMQQDILYNGATDSPVGETFDGSEFAYQQLQEQQQQQLDWAMSLADLADNTRRYSAIIELCKKSDIIPDLACLLWCTPGVLAMLVMETVRLYPDIHPPHLDSQGVHLLCSVAALQQRLVIDRRTRQPFLESGTLRLFFPFLGVVGKTRDTEHLRICTLSLILTVCQRQEPQQLLQHLQPTRGDLLRLVTFCLGECISEVGRSMALKILMSFLGCDDVLNYLCHSYDRFRELLWAMGRLVIRLERKFLSDFSDQSKRVFKYVITTFIRICDHDLGREALMHCIPVELFDGRFCSIFANDEQVERWLQQLHARIYGYPAASICARNKLSLSPCGDSNNNSTSGPENANTSGTTVSSWCQQTAAPGPLTLEQPPQQQLTQPAAPLPAGVESSPDPLFLLTAGAGRFR</sequence>
<evidence type="ECO:0000313" key="4">
    <source>
        <dbReference type="Proteomes" id="UP000095280"/>
    </source>
</evidence>
<dbReference type="PANTHER" id="PTHR12262">
    <property type="entry name" value="CCR4-NOT TRANSCRIPTION COMPLEX SUBUNIT 9"/>
    <property type="match status" value="1"/>
</dbReference>
<evidence type="ECO:0000313" key="5">
    <source>
        <dbReference type="WBParaSite" id="maker-uti_cns_0004099-snap-gene-0.4-mRNA-1"/>
    </source>
</evidence>
<dbReference type="InterPro" id="IPR011989">
    <property type="entry name" value="ARM-like"/>
</dbReference>
<dbReference type="WBParaSite" id="maker-uti_cns_0004099-snap-gene-0.4-mRNA-1">
    <property type="protein sequence ID" value="maker-uti_cns_0004099-snap-gene-0.4-mRNA-1"/>
    <property type="gene ID" value="maker-uti_cns_0004099-snap-gene-0.4"/>
</dbReference>
<dbReference type="GO" id="GO:0030014">
    <property type="term" value="C:CCR4-NOT complex"/>
    <property type="evidence" value="ECO:0007669"/>
    <property type="project" value="InterPro"/>
</dbReference>
<evidence type="ECO:0000256" key="1">
    <source>
        <dbReference type="ARBA" id="ARBA00004201"/>
    </source>
</evidence>